<dbReference type="InterPro" id="IPR056792">
    <property type="entry name" value="PRC_RimM"/>
</dbReference>
<dbReference type="PANTHER" id="PTHR33692:SF1">
    <property type="entry name" value="RIBOSOME MATURATION FACTOR RIMM"/>
    <property type="match status" value="1"/>
</dbReference>
<comment type="domain">
    <text evidence="5">The PRC barrel domain binds ribosomal protein uS19.</text>
</comment>
<evidence type="ECO:0000259" key="7">
    <source>
        <dbReference type="Pfam" id="PF24986"/>
    </source>
</evidence>
<comment type="subcellular location">
    <subcellularLocation>
        <location evidence="5">Cytoplasm</location>
    </subcellularLocation>
</comment>
<reference evidence="8 9" key="1">
    <citation type="submission" date="2021-05" db="EMBL/GenBank/DDBJ databases">
        <title>The draft genome of Geobacter pelophilus DSM 12255.</title>
        <authorList>
            <person name="Xu Z."/>
            <person name="Masuda Y."/>
            <person name="Itoh H."/>
            <person name="Senoo K."/>
        </authorList>
    </citation>
    <scope>NUCLEOTIDE SEQUENCE [LARGE SCALE GENOMIC DNA]</scope>
    <source>
        <strain evidence="8 9">DSM 12255</strain>
    </source>
</reference>
<name>A0AAW4L4Q4_9BACT</name>
<dbReference type="SUPFAM" id="SSF50346">
    <property type="entry name" value="PRC-barrel domain"/>
    <property type="match status" value="1"/>
</dbReference>
<evidence type="ECO:0000256" key="1">
    <source>
        <dbReference type="ARBA" id="ARBA00022490"/>
    </source>
</evidence>
<dbReference type="InterPro" id="IPR011033">
    <property type="entry name" value="PRC_barrel-like_sf"/>
</dbReference>
<dbReference type="NCBIfam" id="TIGR02273">
    <property type="entry name" value="16S_RimM"/>
    <property type="match status" value="1"/>
</dbReference>
<keyword evidence="3 5" id="KW-0698">rRNA processing</keyword>
<evidence type="ECO:0000256" key="4">
    <source>
        <dbReference type="ARBA" id="ARBA00023186"/>
    </source>
</evidence>
<dbReference type="PANTHER" id="PTHR33692">
    <property type="entry name" value="RIBOSOME MATURATION FACTOR RIMM"/>
    <property type="match status" value="1"/>
</dbReference>
<sequence length="173" mass="19230">MELSDDLILLGKVSGTHGIRGELRIYCYSGDYGTLMGLRTLQLRGATGDVLNAEMDSARLHGGKAIVKLKRFDSINDVSHLVGRELVIHRDQLPETDEGEYYWHDLIGLTVVTDDGLELGTLSEIFDTGSNDVYVVRNGKREYLIPALVDVVREIDLTSRIMKVTPLEGLLDL</sequence>
<evidence type="ECO:0000313" key="8">
    <source>
        <dbReference type="EMBL" id="MBT0663216.1"/>
    </source>
</evidence>
<dbReference type="InterPro" id="IPR011961">
    <property type="entry name" value="RimM"/>
</dbReference>
<dbReference type="Pfam" id="PF24986">
    <property type="entry name" value="PRC_RimM"/>
    <property type="match status" value="1"/>
</dbReference>
<dbReference type="GO" id="GO:0006364">
    <property type="term" value="P:rRNA processing"/>
    <property type="evidence" value="ECO:0007669"/>
    <property type="project" value="UniProtKB-UniRule"/>
</dbReference>
<dbReference type="SUPFAM" id="SSF50447">
    <property type="entry name" value="Translation proteins"/>
    <property type="match status" value="1"/>
</dbReference>
<dbReference type="InterPro" id="IPR036976">
    <property type="entry name" value="RimM_N_sf"/>
</dbReference>
<evidence type="ECO:0000256" key="3">
    <source>
        <dbReference type="ARBA" id="ARBA00022552"/>
    </source>
</evidence>
<feature type="domain" description="RimM N-terminal" evidence="6">
    <location>
        <begin position="10"/>
        <end position="92"/>
    </location>
</feature>
<comment type="similarity">
    <text evidence="5">Belongs to the RimM family.</text>
</comment>
<dbReference type="Gene3D" id="2.40.30.60">
    <property type="entry name" value="RimM"/>
    <property type="match status" value="1"/>
</dbReference>
<evidence type="ECO:0000313" key="9">
    <source>
        <dbReference type="Proteomes" id="UP000811899"/>
    </source>
</evidence>
<dbReference type="HAMAP" id="MF_00014">
    <property type="entry name" value="Ribosome_mat_RimM"/>
    <property type="match status" value="1"/>
</dbReference>
<comment type="subunit">
    <text evidence="5">Binds ribosomal protein uS19.</text>
</comment>
<dbReference type="InterPro" id="IPR002676">
    <property type="entry name" value="RimM_N"/>
</dbReference>
<evidence type="ECO:0000256" key="2">
    <source>
        <dbReference type="ARBA" id="ARBA00022517"/>
    </source>
</evidence>
<dbReference type="GO" id="GO:0042274">
    <property type="term" value="P:ribosomal small subunit biogenesis"/>
    <property type="evidence" value="ECO:0007669"/>
    <property type="project" value="UniProtKB-UniRule"/>
</dbReference>
<dbReference type="RefSeq" id="WP_214169977.1">
    <property type="nucleotide sequence ID" value="NZ_JAHCVJ010000001.1"/>
</dbReference>
<evidence type="ECO:0000259" key="6">
    <source>
        <dbReference type="Pfam" id="PF01782"/>
    </source>
</evidence>
<dbReference type="Gene3D" id="2.30.30.240">
    <property type="entry name" value="PRC-barrel domain"/>
    <property type="match status" value="1"/>
</dbReference>
<feature type="domain" description="Ribosome maturation factor RimM PRC barrel" evidence="7">
    <location>
        <begin position="103"/>
        <end position="170"/>
    </location>
</feature>
<dbReference type="GO" id="GO:0043022">
    <property type="term" value="F:ribosome binding"/>
    <property type="evidence" value="ECO:0007669"/>
    <property type="project" value="InterPro"/>
</dbReference>
<dbReference type="GO" id="GO:0005840">
    <property type="term" value="C:ribosome"/>
    <property type="evidence" value="ECO:0007669"/>
    <property type="project" value="InterPro"/>
</dbReference>
<dbReference type="Proteomes" id="UP000811899">
    <property type="component" value="Unassembled WGS sequence"/>
</dbReference>
<dbReference type="GO" id="GO:0005737">
    <property type="term" value="C:cytoplasm"/>
    <property type="evidence" value="ECO:0007669"/>
    <property type="project" value="UniProtKB-SubCell"/>
</dbReference>
<protein>
    <recommendedName>
        <fullName evidence="5">Ribosome maturation factor RimM</fullName>
    </recommendedName>
</protein>
<keyword evidence="4 5" id="KW-0143">Chaperone</keyword>
<dbReference type="EMBL" id="JAHCVJ010000001">
    <property type="protein sequence ID" value="MBT0663216.1"/>
    <property type="molecule type" value="Genomic_DNA"/>
</dbReference>
<dbReference type="InterPro" id="IPR009000">
    <property type="entry name" value="Transl_B-barrel_sf"/>
</dbReference>
<keyword evidence="2 5" id="KW-0690">Ribosome biogenesis</keyword>
<dbReference type="AlphaFoldDB" id="A0AAW4L4Q4"/>
<organism evidence="8 9">
    <name type="scientific">Geoanaerobacter pelophilus</name>
    <dbReference type="NCBI Taxonomy" id="60036"/>
    <lineage>
        <taxon>Bacteria</taxon>
        <taxon>Pseudomonadati</taxon>
        <taxon>Thermodesulfobacteriota</taxon>
        <taxon>Desulfuromonadia</taxon>
        <taxon>Geobacterales</taxon>
        <taxon>Geobacteraceae</taxon>
        <taxon>Geoanaerobacter</taxon>
    </lineage>
</organism>
<dbReference type="Pfam" id="PF01782">
    <property type="entry name" value="RimM"/>
    <property type="match status" value="1"/>
</dbReference>
<keyword evidence="1 5" id="KW-0963">Cytoplasm</keyword>
<comment type="caution">
    <text evidence="8">The sequence shown here is derived from an EMBL/GenBank/DDBJ whole genome shotgun (WGS) entry which is preliminary data.</text>
</comment>
<comment type="function">
    <text evidence="5">An accessory protein needed during the final step in the assembly of 30S ribosomal subunit, possibly for assembly of the head region. Essential for efficient processing of 16S rRNA. May be needed both before and after RbfA during the maturation of 16S rRNA. It has affinity for free ribosomal 30S subunits but not for 70S ribosomes.</text>
</comment>
<accession>A0AAW4L4Q4</accession>
<proteinExistence type="inferred from homology"/>
<keyword evidence="9" id="KW-1185">Reference proteome</keyword>
<gene>
    <name evidence="5 8" type="primary">rimM</name>
    <name evidence="8" type="ORF">KI809_02790</name>
</gene>
<evidence type="ECO:0000256" key="5">
    <source>
        <dbReference type="HAMAP-Rule" id="MF_00014"/>
    </source>
</evidence>